<dbReference type="GO" id="GO:0005643">
    <property type="term" value="C:nuclear pore"/>
    <property type="evidence" value="ECO:0007669"/>
    <property type="project" value="UniProtKB-SubCell"/>
</dbReference>
<dbReference type="GO" id="GO:0016973">
    <property type="term" value="P:poly(A)+ mRNA export from nucleus"/>
    <property type="evidence" value="ECO:0007669"/>
    <property type="project" value="TreeGrafter"/>
</dbReference>
<comment type="similarity">
    <text evidence="2 4">Belongs to the nucleoporin interacting component (NIC) family.</text>
</comment>
<dbReference type="InterPro" id="IPR007231">
    <property type="entry name" value="Nucleoporin_int_Nup93/Nic96"/>
</dbReference>
<keyword evidence="4" id="KW-0811">Translocation</keyword>
<keyword evidence="4" id="KW-0509">mRNA transport</keyword>
<proteinExistence type="inferred from homology"/>
<protein>
    <recommendedName>
        <fullName evidence="4">Nuclear pore protein</fullName>
    </recommendedName>
</protein>
<dbReference type="EMBL" id="ALIE01000069">
    <property type="protein sequence ID" value="EJS43901.1"/>
    <property type="molecule type" value="Genomic_DNA"/>
</dbReference>
<reference evidence="5 6" key="1">
    <citation type="journal article" date="2013" name="BMC Genomics">
        <title>High quality de novo sequencing and assembly of the Saccharomyces arboricolus genome.</title>
        <authorList>
            <person name="Liti G."/>
            <person name="Nguyen Ba A.N."/>
            <person name="Blythe M."/>
            <person name="Mueller C.A."/>
            <person name="Bergstroem A."/>
            <person name="Cubillos F.A."/>
            <person name="Dafhnis-Calas F."/>
            <person name="Khoshraftar S."/>
            <person name="Malla S."/>
            <person name="Mehta N."/>
            <person name="Siow C.C."/>
            <person name="Warringer J."/>
            <person name="Moses A.M."/>
            <person name="Louis E.J."/>
            <person name="Nieduszynski C.A."/>
        </authorList>
    </citation>
    <scope>NUCLEOTIDE SEQUENCE [LARGE SCALE GENOMIC DNA]</scope>
    <source>
        <strain evidence="6">H-6 / AS 2.3317 / CBS 10644</strain>
    </source>
</reference>
<dbReference type="Proteomes" id="UP000006968">
    <property type="component" value="Chromosome VI"/>
</dbReference>
<keyword evidence="4" id="KW-0472">Membrane</keyword>
<dbReference type="AlphaFoldDB" id="J8Q5I8"/>
<evidence type="ECO:0000256" key="3">
    <source>
        <dbReference type="ARBA" id="ARBA00023242"/>
    </source>
</evidence>
<dbReference type="PANTHER" id="PTHR11225">
    <property type="entry name" value="NUCLEAR PORE COMPLEX PROTEIN NUP93 NUCLEOPORIN NUP93 DEAD EYE PROTEIN"/>
    <property type="match status" value="1"/>
</dbReference>
<keyword evidence="4" id="KW-0653">Protein transport</keyword>
<dbReference type="Pfam" id="PF04097">
    <property type="entry name" value="Nic96"/>
    <property type="match status" value="1"/>
</dbReference>
<keyword evidence="6" id="KW-1185">Reference proteome</keyword>
<dbReference type="GO" id="GO:0006606">
    <property type="term" value="P:protein import into nucleus"/>
    <property type="evidence" value="ECO:0007669"/>
    <property type="project" value="TreeGrafter"/>
</dbReference>
<gene>
    <name evidence="5" type="ORF">SU7_0997</name>
</gene>
<dbReference type="PANTHER" id="PTHR11225:SF4">
    <property type="entry name" value="NUCLEAR PORE COMPLEX PROTEIN NUP93"/>
    <property type="match status" value="1"/>
</dbReference>
<evidence type="ECO:0000256" key="4">
    <source>
        <dbReference type="RuleBase" id="RU364035"/>
    </source>
</evidence>
<evidence type="ECO:0000313" key="5">
    <source>
        <dbReference type="EMBL" id="EJS43901.1"/>
    </source>
</evidence>
<dbReference type="HOGENOM" id="CLU_011846_0_0_1"/>
<keyword evidence="4" id="KW-0906">Nuclear pore complex</keyword>
<comment type="subcellular location">
    <subcellularLocation>
        <location evidence="1">Nucleus envelope</location>
    </subcellularLocation>
    <subcellularLocation>
        <location evidence="4">Nucleus</location>
        <location evidence="4">Nuclear pore complex</location>
    </subcellularLocation>
</comment>
<evidence type="ECO:0000256" key="1">
    <source>
        <dbReference type="ARBA" id="ARBA00004259"/>
    </source>
</evidence>
<organism evidence="5 6">
    <name type="scientific">Saccharomyces arboricola (strain H-6 / AS 2.3317 / CBS 10644)</name>
    <name type="common">Yeast</name>
    <dbReference type="NCBI Taxonomy" id="1160507"/>
    <lineage>
        <taxon>Eukaryota</taxon>
        <taxon>Fungi</taxon>
        <taxon>Dikarya</taxon>
        <taxon>Ascomycota</taxon>
        <taxon>Saccharomycotina</taxon>
        <taxon>Saccharomycetes</taxon>
        <taxon>Saccharomycetales</taxon>
        <taxon>Saccharomycetaceae</taxon>
        <taxon>Saccharomyces</taxon>
    </lineage>
</organism>
<comment type="caution">
    <text evidence="5">The sequence shown here is derived from an EMBL/GenBank/DDBJ whole genome shotgun (WGS) entry which is preliminary data.</text>
</comment>
<dbReference type="OrthoDB" id="1918363at2759"/>
<dbReference type="GO" id="GO:0017056">
    <property type="term" value="F:structural constituent of nuclear pore"/>
    <property type="evidence" value="ECO:0007669"/>
    <property type="project" value="InterPro"/>
</dbReference>
<sequence>MLDTLRGNQVHFCAQKSANKQLNELLESCDNLPSASSELGSIQVSINELRRRVFQLRSKKKVSNDYTKAHYLLANSGLTFEDVDSFIKDLQTNQFFEQNTSKIIEGEELEFYLKTKKEENILMSIEQLLTGATKDFDSFINQNLNLDWSQHKDEVMRNFGILKQDKITLDHRQSISSLDSKLPSWGNKGNILNSNESRLNVNENNILREKFENYARIIFQFNNSRQANGNFDIANEFISILSPANGSRNIQLLESWKILESMKGKDINIVEVGKQYLEQQFLQYVDNLYKKNMNEGLATNINKIKSFIDTKLKKTDKSWKISNLTVINGVPIWALIFYLLRAGLVKEALEVLVENKANIKKVELSFLTYFKAYASSKDHGLPVEYSAKLHTEYNQHIKSSLDGDPYRLAVYKLIGRCDLSRKNIPAVTLSIEDWLWMHLMLIKENDTDNDPVYERYCLDDFQNIVISYGPSRFSNYYLQTLLLSGLYELAIDYTYTFSEMDAVHLAIGLASLKLFKIDSSTRLAKETKRDIRFANILANYTKSFRYSDPRVAVEYLVLITLNERPSDNELCHEALRELVLETKEFTVLLGKIGRDGARIPGVIEERQPLLHVRDEKEFLHTITEQAARRADEDGRTYDSILLYQLAEEYDIVITLVNGLLSDTLSASDLDQPFIGPDDNSETNSVLLARRMASIYFDNAGISRLIHVKNKEICMLLLNISSIRELYFNKQWQETLSQIELLDLLPFTDELSARKKAQDFSSLDDNIVKNIPILLVITLNCISNMVRTLNDSKYQTTTKGQQIDSLKNIARQCMIYAGMIQYRMPRETYSTLINIDVSL</sequence>
<keyword evidence="3 4" id="KW-0539">Nucleus</keyword>
<evidence type="ECO:0000256" key="2">
    <source>
        <dbReference type="ARBA" id="ARBA00010186"/>
    </source>
</evidence>
<evidence type="ECO:0000313" key="6">
    <source>
        <dbReference type="Proteomes" id="UP000006968"/>
    </source>
</evidence>
<accession>J8Q5I8</accession>
<keyword evidence="4" id="KW-0813">Transport</keyword>
<name>J8Q5I8_SACAR</name>